<dbReference type="PANTHER" id="PTHR22911">
    <property type="entry name" value="ACYL-MALONYL CONDENSING ENZYME-RELATED"/>
    <property type="match status" value="1"/>
</dbReference>
<dbReference type="Pfam" id="PF00892">
    <property type="entry name" value="EamA"/>
    <property type="match status" value="2"/>
</dbReference>
<feature type="transmembrane region" description="Helical" evidence="1">
    <location>
        <begin position="148"/>
        <end position="166"/>
    </location>
</feature>
<keyword evidence="1" id="KW-0472">Membrane</keyword>
<dbReference type="Proteomes" id="UP000217211">
    <property type="component" value="Chromosome"/>
</dbReference>
<dbReference type="OrthoDB" id="9795732at2"/>
<keyword evidence="1" id="KW-1133">Transmembrane helix</keyword>
<feature type="transmembrane region" description="Helical" evidence="1">
    <location>
        <begin position="208"/>
        <end position="226"/>
    </location>
</feature>
<feature type="transmembrane region" description="Helical" evidence="1">
    <location>
        <begin position="233"/>
        <end position="256"/>
    </location>
</feature>
<accession>A0A249PED4</accession>
<reference evidence="3 4" key="1">
    <citation type="submission" date="2017-08" db="EMBL/GenBank/DDBJ databases">
        <title>Multipartite genome sequences of Sinorhizobium species nodulating soybeans.</title>
        <authorList>
            <person name="Tian C.F."/>
        </authorList>
    </citation>
    <scope>NUCLEOTIDE SEQUENCE [LARGE SCALE GENOMIC DNA]</scope>
    <source>
        <strain evidence="3 4">CCBAU 05684</strain>
    </source>
</reference>
<evidence type="ECO:0000313" key="3">
    <source>
        <dbReference type="EMBL" id="ASY64115.1"/>
    </source>
</evidence>
<evidence type="ECO:0000313" key="4">
    <source>
        <dbReference type="Proteomes" id="UP000217211"/>
    </source>
</evidence>
<feature type="domain" description="EamA" evidence="2">
    <location>
        <begin position="148"/>
        <end position="279"/>
    </location>
</feature>
<feature type="transmembrane region" description="Helical" evidence="1">
    <location>
        <begin position="34"/>
        <end position="52"/>
    </location>
</feature>
<keyword evidence="1" id="KW-0812">Transmembrane</keyword>
<dbReference type="eggNOG" id="COG0697">
    <property type="taxonomic scope" value="Bacteria"/>
</dbReference>
<feature type="transmembrane region" description="Helical" evidence="1">
    <location>
        <begin position="118"/>
        <end position="136"/>
    </location>
</feature>
<dbReference type="AlphaFoldDB" id="A0A249PED4"/>
<organism evidence="3 4">
    <name type="scientific">Sinorhizobium sojae CCBAU 05684</name>
    <dbReference type="NCBI Taxonomy" id="716928"/>
    <lineage>
        <taxon>Bacteria</taxon>
        <taxon>Pseudomonadati</taxon>
        <taxon>Pseudomonadota</taxon>
        <taxon>Alphaproteobacteria</taxon>
        <taxon>Hyphomicrobiales</taxon>
        <taxon>Rhizobiaceae</taxon>
        <taxon>Sinorhizobium/Ensifer group</taxon>
        <taxon>Sinorhizobium</taxon>
    </lineage>
</organism>
<dbReference type="KEGG" id="esj:SJ05684_c26830"/>
<gene>
    <name evidence="3" type="ORF">SJ05684_c26830</name>
</gene>
<keyword evidence="4" id="KW-1185">Reference proteome</keyword>
<feature type="transmembrane region" description="Helical" evidence="1">
    <location>
        <begin position="178"/>
        <end position="196"/>
    </location>
</feature>
<dbReference type="EMBL" id="CP023067">
    <property type="protein sequence ID" value="ASY64115.1"/>
    <property type="molecule type" value="Genomic_DNA"/>
</dbReference>
<dbReference type="SUPFAM" id="SSF103481">
    <property type="entry name" value="Multidrug resistance efflux transporter EmrE"/>
    <property type="match status" value="2"/>
</dbReference>
<name>A0A249PED4_9HYPH</name>
<dbReference type="STRING" id="716928.GCA_000261485_04018"/>
<evidence type="ECO:0000256" key="1">
    <source>
        <dbReference type="SAM" id="Phobius"/>
    </source>
</evidence>
<dbReference type="InterPro" id="IPR037185">
    <property type="entry name" value="EmrE-like"/>
</dbReference>
<feature type="domain" description="EamA" evidence="2">
    <location>
        <begin position="5"/>
        <end position="135"/>
    </location>
</feature>
<protein>
    <submittedName>
        <fullName evidence="3">Permease of the drug/metabolite transporter (DMT) superfamily</fullName>
    </submittedName>
</protein>
<dbReference type="PANTHER" id="PTHR22911:SF76">
    <property type="entry name" value="EAMA DOMAIN-CONTAINING PROTEIN"/>
    <property type="match status" value="1"/>
</dbReference>
<dbReference type="GO" id="GO:0016020">
    <property type="term" value="C:membrane"/>
    <property type="evidence" value="ECO:0007669"/>
    <property type="project" value="InterPro"/>
</dbReference>
<proteinExistence type="predicted"/>
<dbReference type="RefSeq" id="WP_034857306.1">
    <property type="nucleotide sequence ID" value="NZ_AJQT01000086.1"/>
</dbReference>
<feature type="transmembrane region" description="Helical" evidence="1">
    <location>
        <begin position="90"/>
        <end position="111"/>
    </location>
</feature>
<feature type="transmembrane region" description="Helical" evidence="1">
    <location>
        <begin position="262"/>
        <end position="280"/>
    </location>
</feature>
<evidence type="ECO:0000259" key="2">
    <source>
        <dbReference type="Pfam" id="PF00892"/>
    </source>
</evidence>
<feature type="transmembrane region" description="Helical" evidence="1">
    <location>
        <begin position="64"/>
        <end position="84"/>
    </location>
</feature>
<dbReference type="InterPro" id="IPR000620">
    <property type="entry name" value="EamA_dom"/>
</dbReference>
<sequence>MKLKATLIGFSAILMWSLLALLTAASGKMPPFQLSAICFLIGSLPGVILLTLKPQRLALLKQPAKVWLTGVAGLFGYHFLYFTALRNAPAVEAGLIAYLWPLLIVVGSALLPGEKLRWFHVVGALAGLAGTILIVGRNGVAFDDAYTLGYGAAFLCAFAWSGYSLITRRFDRVSTDVVTGFCLATSLLSLLCHLGLETTVWPETAFEWLAVAGLGFLPVGAAFYAWDFGVKNGYIQLLGVASYAAPVLSTLILILFGFAEPSWRIAAACLLVTGGAVIAARDMIFRRTKAAAQPAE</sequence>